<sequence>MQSSSMQSFTTLLQSFLTIPAHLSLSSSSMPLSHLHHHRRLGFPSSTPLDFKAERNPLEAHVFVLHARKVHHGDVV</sequence>
<name>A0AA88AL72_FICCA</name>
<comment type="caution">
    <text evidence="1">The sequence shown here is derived from an EMBL/GenBank/DDBJ whole genome shotgun (WGS) entry which is preliminary data.</text>
</comment>
<proteinExistence type="predicted"/>
<dbReference type="AlphaFoldDB" id="A0AA88AL72"/>
<dbReference type="Proteomes" id="UP001187192">
    <property type="component" value="Unassembled WGS sequence"/>
</dbReference>
<organism evidence="1 2">
    <name type="scientific">Ficus carica</name>
    <name type="common">Common fig</name>
    <dbReference type="NCBI Taxonomy" id="3494"/>
    <lineage>
        <taxon>Eukaryota</taxon>
        <taxon>Viridiplantae</taxon>
        <taxon>Streptophyta</taxon>
        <taxon>Embryophyta</taxon>
        <taxon>Tracheophyta</taxon>
        <taxon>Spermatophyta</taxon>
        <taxon>Magnoliopsida</taxon>
        <taxon>eudicotyledons</taxon>
        <taxon>Gunneridae</taxon>
        <taxon>Pentapetalae</taxon>
        <taxon>rosids</taxon>
        <taxon>fabids</taxon>
        <taxon>Rosales</taxon>
        <taxon>Moraceae</taxon>
        <taxon>Ficeae</taxon>
        <taxon>Ficus</taxon>
    </lineage>
</organism>
<reference evidence="1" key="1">
    <citation type="submission" date="2023-07" db="EMBL/GenBank/DDBJ databases">
        <title>draft genome sequence of fig (Ficus carica).</title>
        <authorList>
            <person name="Takahashi T."/>
            <person name="Nishimura K."/>
        </authorList>
    </citation>
    <scope>NUCLEOTIDE SEQUENCE</scope>
</reference>
<keyword evidence="2" id="KW-1185">Reference proteome</keyword>
<evidence type="ECO:0000313" key="1">
    <source>
        <dbReference type="EMBL" id="GMN54455.1"/>
    </source>
</evidence>
<gene>
    <name evidence="1" type="ORF">TIFTF001_023579</name>
</gene>
<dbReference type="EMBL" id="BTGU01000051">
    <property type="protein sequence ID" value="GMN54455.1"/>
    <property type="molecule type" value="Genomic_DNA"/>
</dbReference>
<protein>
    <submittedName>
        <fullName evidence="1">Uncharacterized protein</fullName>
    </submittedName>
</protein>
<evidence type="ECO:0000313" key="2">
    <source>
        <dbReference type="Proteomes" id="UP001187192"/>
    </source>
</evidence>
<accession>A0AA88AL72</accession>